<dbReference type="GO" id="GO:1902201">
    <property type="term" value="P:negative regulation of bacterial-type flagellum-dependent cell motility"/>
    <property type="evidence" value="ECO:0007669"/>
    <property type="project" value="TreeGrafter"/>
</dbReference>
<dbReference type="GO" id="GO:0005886">
    <property type="term" value="C:plasma membrane"/>
    <property type="evidence" value="ECO:0007669"/>
    <property type="project" value="TreeGrafter"/>
</dbReference>
<feature type="transmembrane region" description="Helical" evidence="1">
    <location>
        <begin position="259"/>
        <end position="278"/>
    </location>
</feature>
<dbReference type="PROSITE" id="PS50887">
    <property type="entry name" value="GGDEF"/>
    <property type="match status" value="1"/>
</dbReference>
<dbReference type="AlphaFoldDB" id="A0A8J3TED1"/>
<dbReference type="InterPro" id="IPR050469">
    <property type="entry name" value="Diguanylate_Cyclase"/>
</dbReference>
<dbReference type="Proteomes" id="UP000599074">
    <property type="component" value="Unassembled WGS sequence"/>
</dbReference>
<dbReference type="SUPFAM" id="SSF55073">
    <property type="entry name" value="Nucleotide cyclase"/>
    <property type="match status" value="1"/>
</dbReference>
<gene>
    <name evidence="3" type="ORF">Pme01_35330</name>
</gene>
<dbReference type="FunFam" id="3.30.70.270:FF:000001">
    <property type="entry name" value="Diguanylate cyclase domain protein"/>
    <property type="match status" value="1"/>
</dbReference>
<organism evidence="3 4">
    <name type="scientific">Planosporangium mesophilum</name>
    <dbReference type="NCBI Taxonomy" id="689768"/>
    <lineage>
        <taxon>Bacteria</taxon>
        <taxon>Bacillati</taxon>
        <taxon>Actinomycetota</taxon>
        <taxon>Actinomycetes</taxon>
        <taxon>Micromonosporales</taxon>
        <taxon>Micromonosporaceae</taxon>
        <taxon>Planosporangium</taxon>
    </lineage>
</organism>
<keyword evidence="1" id="KW-0812">Transmembrane</keyword>
<dbReference type="PANTHER" id="PTHR45138">
    <property type="entry name" value="REGULATORY COMPONENTS OF SENSORY TRANSDUCTION SYSTEM"/>
    <property type="match status" value="1"/>
</dbReference>
<dbReference type="PANTHER" id="PTHR45138:SF9">
    <property type="entry name" value="DIGUANYLATE CYCLASE DGCM-RELATED"/>
    <property type="match status" value="1"/>
</dbReference>
<sequence>MWVGYLAVVAAVAGLYYLVPLLGSVGPAAQTVTYAIVIWSSVGALLVGVYRNRPTRKGPWLLLAAGQLVTASADLMFDVYHFLLETTADVTPADPLYLAAYPLYAAGLLLLVRYRTPGWNAPSMIDAAIIAISAGLLSWVFLISPSAHADDLSPLARAVMVTYPVMDLLLLAVASRLMLGAGVRPPAFRLLSGGLVLLLVVDAVYGVQQVLGVYEDGNYLDAGWMFVGALLGAAALHPSMPRLTEHSPAAGPDATAGRLTVLAVAALLAPATLLGQYLRHAPMHVPLATASCMAMFLLVIARMAAMVRVQRQMAITDALTGLRTRRFLQQALRSEAARTHRADFSVGLLLIDVDHFKRVNDTYGHHGGDRVLCEIAHRLRSLVRPGDVVARYGGEEFAVLLPHAGDADIVAIGERIRRGMATAPIAVDGETLITVTVSIGASILPGHVLTTDDLTLTADRALYAAKEAGRNRLVTSQRDSSA</sequence>
<dbReference type="GO" id="GO:0043709">
    <property type="term" value="P:cell adhesion involved in single-species biofilm formation"/>
    <property type="evidence" value="ECO:0007669"/>
    <property type="project" value="TreeGrafter"/>
</dbReference>
<dbReference type="InterPro" id="IPR000160">
    <property type="entry name" value="GGDEF_dom"/>
</dbReference>
<evidence type="ECO:0000256" key="1">
    <source>
        <dbReference type="SAM" id="Phobius"/>
    </source>
</evidence>
<dbReference type="InterPro" id="IPR029787">
    <property type="entry name" value="Nucleotide_cyclase"/>
</dbReference>
<feature type="transmembrane region" description="Helical" evidence="1">
    <location>
        <begin position="219"/>
        <end position="238"/>
    </location>
</feature>
<feature type="transmembrane region" description="Helical" evidence="1">
    <location>
        <begin position="187"/>
        <end position="207"/>
    </location>
</feature>
<dbReference type="Gene3D" id="3.30.70.270">
    <property type="match status" value="1"/>
</dbReference>
<keyword evidence="1" id="KW-0472">Membrane</keyword>
<dbReference type="InterPro" id="IPR043128">
    <property type="entry name" value="Rev_trsase/Diguanyl_cyclase"/>
</dbReference>
<evidence type="ECO:0000313" key="4">
    <source>
        <dbReference type="Proteomes" id="UP000599074"/>
    </source>
</evidence>
<accession>A0A8J3TED1</accession>
<dbReference type="CDD" id="cd01949">
    <property type="entry name" value="GGDEF"/>
    <property type="match status" value="1"/>
</dbReference>
<feature type="transmembrane region" description="Helical" evidence="1">
    <location>
        <begin position="95"/>
        <end position="112"/>
    </location>
</feature>
<evidence type="ECO:0000259" key="2">
    <source>
        <dbReference type="PROSITE" id="PS50887"/>
    </source>
</evidence>
<feature type="transmembrane region" description="Helical" evidence="1">
    <location>
        <begin position="124"/>
        <end position="143"/>
    </location>
</feature>
<dbReference type="NCBIfam" id="TIGR00254">
    <property type="entry name" value="GGDEF"/>
    <property type="match status" value="1"/>
</dbReference>
<feature type="transmembrane region" description="Helical" evidence="1">
    <location>
        <begin position="5"/>
        <end position="25"/>
    </location>
</feature>
<dbReference type="SMART" id="SM00267">
    <property type="entry name" value="GGDEF"/>
    <property type="match status" value="1"/>
</dbReference>
<keyword evidence="4" id="KW-1185">Reference proteome</keyword>
<evidence type="ECO:0000313" key="3">
    <source>
        <dbReference type="EMBL" id="GII23936.1"/>
    </source>
</evidence>
<name>A0A8J3TED1_9ACTN</name>
<keyword evidence="1" id="KW-1133">Transmembrane helix</keyword>
<proteinExistence type="predicted"/>
<feature type="transmembrane region" description="Helical" evidence="1">
    <location>
        <begin position="155"/>
        <end position="175"/>
    </location>
</feature>
<dbReference type="Pfam" id="PF00990">
    <property type="entry name" value="GGDEF"/>
    <property type="match status" value="1"/>
</dbReference>
<protein>
    <recommendedName>
        <fullName evidence="2">GGDEF domain-containing protein</fullName>
    </recommendedName>
</protein>
<reference evidence="3" key="1">
    <citation type="submission" date="2021-01" db="EMBL/GenBank/DDBJ databases">
        <title>Whole genome shotgun sequence of Planosporangium mesophilum NBRC 109066.</title>
        <authorList>
            <person name="Komaki H."/>
            <person name="Tamura T."/>
        </authorList>
    </citation>
    <scope>NUCLEOTIDE SEQUENCE</scope>
    <source>
        <strain evidence="3">NBRC 109066</strain>
    </source>
</reference>
<comment type="caution">
    <text evidence="3">The sequence shown here is derived from an EMBL/GenBank/DDBJ whole genome shotgun (WGS) entry which is preliminary data.</text>
</comment>
<feature type="domain" description="GGDEF" evidence="2">
    <location>
        <begin position="344"/>
        <end position="478"/>
    </location>
</feature>
<dbReference type="GO" id="GO:0052621">
    <property type="term" value="F:diguanylate cyclase activity"/>
    <property type="evidence" value="ECO:0007669"/>
    <property type="project" value="TreeGrafter"/>
</dbReference>
<feature type="transmembrane region" description="Helical" evidence="1">
    <location>
        <begin position="284"/>
        <end position="305"/>
    </location>
</feature>
<feature type="transmembrane region" description="Helical" evidence="1">
    <location>
        <begin position="31"/>
        <end position="49"/>
    </location>
</feature>
<dbReference type="EMBL" id="BOON01000032">
    <property type="protein sequence ID" value="GII23936.1"/>
    <property type="molecule type" value="Genomic_DNA"/>
</dbReference>
<feature type="transmembrane region" description="Helical" evidence="1">
    <location>
        <begin position="61"/>
        <end position="83"/>
    </location>
</feature>